<dbReference type="PANTHER" id="PTHR14911:SF13">
    <property type="entry name" value="TRNA (GUANINE(6)-N2)-METHYLTRANSFERASE THUMP3"/>
    <property type="match status" value="1"/>
</dbReference>
<comment type="subcellular location">
    <subcellularLocation>
        <location evidence="1">Cytoplasm</location>
    </subcellularLocation>
</comment>
<dbReference type="Gene3D" id="3.30.2130.30">
    <property type="match status" value="1"/>
</dbReference>
<dbReference type="GO" id="GO:0030488">
    <property type="term" value="P:tRNA methylation"/>
    <property type="evidence" value="ECO:0007669"/>
    <property type="project" value="TreeGrafter"/>
</dbReference>
<accession>A0A497EVZ5</accession>
<dbReference type="InterPro" id="IPR004114">
    <property type="entry name" value="THUMP_dom"/>
</dbReference>
<keyword evidence="3" id="KW-0819">tRNA processing</keyword>
<evidence type="ECO:0000256" key="1">
    <source>
        <dbReference type="ARBA" id="ARBA00004496"/>
    </source>
</evidence>
<comment type="caution">
    <text evidence="6">The sequence shown here is derived from an EMBL/GenBank/DDBJ whole genome shotgun (WGS) entry which is preliminary data.</text>
</comment>
<dbReference type="SUPFAM" id="SSF143437">
    <property type="entry name" value="THUMP domain-like"/>
    <property type="match status" value="1"/>
</dbReference>
<keyword evidence="6" id="KW-0808">Transferase</keyword>
<dbReference type="SUPFAM" id="SSF53335">
    <property type="entry name" value="S-adenosyl-L-methionine-dependent methyltransferases"/>
    <property type="match status" value="1"/>
</dbReference>
<dbReference type="SMART" id="SM00981">
    <property type="entry name" value="THUMP"/>
    <property type="match status" value="1"/>
</dbReference>
<reference evidence="8 9" key="1">
    <citation type="submission" date="2018-06" db="EMBL/GenBank/DDBJ databases">
        <title>Extensive metabolic versatility and redundancy in microbially diverse, dynamic hydrothermal sediments.</title>
        <authorList>
            <person name="Dombrowski N."/>
            <person name="Teske A."/>
            <person name="Baker B.J."/>
        </authorList>
    </citation>
    <scope>NUCLEOTIDE SEQUENCE [LARGE SCALE GENOMIC DNA]</scope>
    <source>
        <strain evidence="7">B20_G2</strain>
        <strain evidence="6">B29_G17</strain>
    </source>
</reference>
<organism evidence="6 8">
    <name type="scientific">Thermoproteota archaeon</name>
    <dbReference type="NCBI Taxonomy" id="2056631"/>
    <lineage>
        <taxon>Archaea</taxon>
        <taxon>Thermoproteota</taxon>
    </lineage>
</organism>
<evidence type="ECO:0000313" key="9">
    <source>
        <dbReference type="Proteomes" id="UP000269499"/>
    </source>
</evidence>
<dbReference type="InterPro" id="IPR029063">
    <property type="entry name" value="SAM-dependent_MTases_sf"/>
</dbReference>
<dbReference type="GO" id="GO:0016423">
    <property type="term" value="F:tRNA (guanine) methyltransferase activity"/>
    <property type="evidence" value="ECO:0007669"/>
    <property type="project" value="TreeGrafter"/>
</dbReference>
<feature type="domain" description="THUMP" evidence="5">
    <location>
        <begin position="55"/>
        <end position="165"/>
    </location>
</feature>
<evidence type="ECO:0000259" key="5">
    <source>
        <dbReference type="PROSITE" id="PS51165"/>
    </source>
</evidence>
<dbReference type="GO" id="GO:0005737">
    <property type="term" value="C:cytoplasm"/>
    <property type="evidence" value="ECO:0007669"/>
    <property type="project" value="UniProtKB-SubCell"/>
</dbReference>
<name>A0A497EVZ5_9CREN</name>
<gene>
    <name evidence="6" type="ORF">DRJ20_02305</name>
    <name evidence="7" type="ORF">DRJ26_00535</name>
</gene>
<dbReference type="EMBL" id="QMRA01000004">
    <property type="protein sequence ID" value="RLE55699.1"/>
    <property type="molecule type" value="Genomic_DNA"/>
</dbReference>
<dbReference type="EMBL" id="QMQZ01000062">
    <property type="protein sequence ID" value="RLE51326.1"/>
    <property type="molecule type" value="Genomic_DNA"/>
</dbReference>
<evidence type="ECO:0000313" key="6">
    <source>
        <dbReference type="EMBL" id="RLE51326.1"/>
    </source>
</evidence>
<dbReference type="Pfam" id="PF02926">
    <property type="entry name" value="THUMP"/>
    <property type="match status" value="1"/>
</dbReference>
<evidence type="ECO:0000313" key="8">
    <source>
        <dbReference type="Proteomes" id="UP000268446"/>
    </source>
</evidence>
<dbReference type="AlphaFoldDB" id="A0A497EVZ5"/>
<dbReference type="Proteomes" id="UP000269499">
    <property type="component" value="Unassembled WGS sequence"/>
</dbReference>
<proteinExistence type="predicted"/>
<evidence type="ECO:0000313" key="7">
    <source>
        <dbReference type="EMBL" id="RLE55699.1"/>
    </source>
</evidence>
<dbReference type="CDD" id="cd11715">
    <property type="entry name" value="THUMP_AdoMetMT"/>
    <property type="match status" value="1"/>
</dbReference>
<dbReference type="GO" id="GO:0003723">
    <property type="term" value="F:RNA binding"/>
    <property type="evidence" value="ECO:0007669"/>
    <property type="project" value="UniProtKB-UniRule"/>
</dbReference>
<evidence type="ECO:0000256" key="3">
    <source>
        <dbReference type="ARBA" id="ARBA00022694"/>
    </source>
</evidence>
<dbReference type="InterPro" id="IPR000241">
    <property type="entry name" value="RlmKL-like_Mtase"/>
</dbReference>
<evidence type="ECO:0000256" key="4">
    <source>
        <dbReference type="PROSITE-ProRule" id="PRU00529"/>
    </source>
</evidence>
<sequence>MSQLLLTTCPGLEDIALEEVRRLLTVVEAKIKPLGVQGRLIVKCGESEDYASSLLNMKSRLIHRVSILLSVNKISRKICGLDDIYRCTLKSGIEEYIGPHVSFAVRAERLGSHEYTSMDIAWVAGKAIKDLYSRVGPSPPVNLDYPAVIVRVDVIGETCFISICTTGDQSLHRRGYRVYDHPAALKPTIAYAMAMMSQVSENSVVVDPMCGGGTIPIECCFLGFQCKIYGMDISPKHVQGAKLNALAAGVHDKISFRVGNARRIDEELNIDIDRIISNLPYGIRAGRRSIIKPLYRDFLSSARKTLKDDGLITILTTELRLIKRLANDLNYAVKGYRRVFHGNLHPFIVMLQKS</sequence>
<evidence type="ECO:0000256" key="2">
    <source>
        <dbReference type="ARBA" id="ARBA00022603"/>
    </source>
</evidence>
<keyword evidence="2 6" id="KW-0489">Methyltransferase</keyword>
<dbReference type="Gene3D" id="3.40.50.150">
    <property type="entry name" value="Vaccinia Virus protein VP39"/>
    <property type="match status" value="1"/>
</dbReference>
<dbReference type="Pfam" id="PF01170">
    <property type="entry name" value="UPF0020"/>
    <property type="match status" value="1"/>
</dbReference>
<dbReference type="PANTHER" id="PTHR14911">
    <property type="entry name" value="THUMP DOMAIN-CONTAINING"/>
    <property type="match status" value="1"/>
</dbReference>
<protein>
    <submittedName>
        <fullName evidence="6">RNA methyltransferase</fullName>
    </submittedName>
</protein>
<keyword evidence="4" id="KW-0694">RNA-binding</keyword>
<dbReference type="CDD" id="cd02440">
    <property type="entry name" value="AdoMet_MTases"/>
    <property type="match status" value="1"/>
</dbReference>
<dbReference type="PROSITE" id="PS51165">
    <property type="entry name" value="THUMP"/>
    <property type="match status" value="1"/>
</dbReference>
<dbReference type="Proteomes" id="UP000268446">
    <property type="component" value="Unassembled WGS sequence"/>
</dbReference>